<organism evidence="2 3">
    <name type="scientific">Adhaeribacter aerolatus</name>
    <dbReference type="NCBI Taxonomy" id="670289"/>
    <lineage>
        <taxon>Bacteria</taxon>
        <taxon>Pseudomonadati</taxon>
        <taxon>Bacteroidota</taxon>
        <taxon>Cytophagia</taxon>
        <taxon>Cytophagales</taxon>
        <taxon>Hymenobacteraceae</taxon>
        <taxon>Adhaeribacter</taxon>
    </lineage>
</organism>
<proteinExistence type="predicted"/>
<dbReference type="EMBL" id="BJYS01000023">
    <property type="protein sequence ID" value="GEO05379.1"/>
    <property type="molecule type" value="Genomic_DNA"/>
</dbReference>
<gene>
    <name evidence="2" type="ORF">AAE02nite_30430</name>
</gene>
<keyword evidence="1" id="KW-1133">Transmembrane helix</keyword>
<accession>A0A512B096</accession>
<name>A0A512B096_9BACT</name>
<comment type="caution">
    <text evidence="2">The sequence shown here is derived from an EMBL/GenBank/DDBJ whole genome shotgun (WGS) entry which is preliminary data.</text>
</comment>
<keyword evidence="1" id="KW-0812">Transmembrane</keyword>
<keyword evidence="1" id="KW-0472">Membrane</keyword>
<reference evidence="2 3" key="1">
    <citation type="submission" date="2019-07" db="EMBL/GenBank/DDBJ databases">
        <title>Whole genome shotgun sequence of Adhaeribacter aerolatus NBRC 106133.</title>
        <authorList>
            <person name="Hosoyama A."/>
            <person name="Uohara A."/>
            <person name="Ohji S."/>
            <person name="Ichikawa N."/>
        </authorList>
    </citation>
    <scope>NUCLEOTIDE SEQUENCE [LARGE SCALE GENOMIC DNA]</scope>
    <source>
        <strain evidence="2 3">NBRC 106133</strain>
    </source>
</reference>
<evidence type="ECO:0000313" key="2">
    <source>
        <dbReference type="EMBL" id="GEO05379.1"/>
    </source>
</evidence>
<dbReference type="Proteomes" id="UP000321532">
    <property type="component" value="Unassembled WGS sequence"/>
</dbReference>
<sequence length="76" mass="8906">MADLEPNYEKLKLRTMAEINIERKKTPVWRWLLVLILLALIGWAVYEFAFDHEDDDFEEVPATGMVTMLQVQPILS</sequence>
<protein>
    <submittedName>
        <fullName evidence="2">Uncharacterized protein</fullName>
    </submittedName>
</protein>
<dbReference type="AlphaFoldDB" id="A0A512B096"/>
<evidence type="ECO:0000256" key="1">
    <source>
        <dbReference type="SAM" id="Phobius"/>
    </source>
</evidence>
<feature type="transmembrane region" description="Helical" evidence="1">
    <location>
        <begin position="28"/>
        <end position="46"/>
    </location>
</feature>
<keyword evidence="3" id="KW-1185">Reference proteome</keyword>
<evidence type="ECO:0000313" key="3">
    <source>
        <dbReference type="Proteomes" id="UP000321532"/>
    </source>
</evidence>